<evidence type="ECO:0000313" key="1">
    <source>
        <dbReference type="EMBL" id="KLO04309.1"/>
    </source>
</evidence>
<name>A0A0H2QY51_9AGAM</name>
<protein>
    <submittedName>
        <fullName evidence="1">Uncharacterized protein</fullName>
    </submittedName>
</protein>
<organism evidence="1 2">
    <name type="scientific">Schizopora paradoxa</name>
    <dbReference type="NCBI Taxonomy" id="27342"/>
    <lineage>
        <taxon>Eukaryota</taxon>
        <taxon>Fungi</taxon>
        <taxon>Dikarya</taxon>
        <taxon>Basidiomycota</taxon>
        <taxon>Agaricomycotina</taxon>
        <taxon>Agaricomycetes</taxon>
        <taxon>Hymenochaetales</taxon>
        <taxon>Schizoporaceae</taxon>
        <taxon>Schizopora</taxon>
    </lineage>
</organism>
<gene>
    <name evidence="1" type="ORF">SCHPADRAFT_756826</name>
</gene>
<dbReference type="Proteomes" id="UP000053477">
    <property type="component" value="Unassembled WGS sequence"/>
</dbReference>
<dbReference type="InParanoid" id="A0A0H2QY51"/>
<sequence>MFRKLFRWVSQRFRRRDAGRSETGTMPGNTSMGMAVSQDAATSGGREIRFQARDDSHSDEILETLRVSFGIGEIITSALPFPGSDLVFGVLTGFVERVQIIKENNETKKELLNRLSSLSTSILEADPSQRTTKSLPAFNLFKSQVVDQLQLCKGLAKPRNFIARFIFAEFDKKKFEAFDASISKAIEDLSLVVHIRNANALDVRYLDGLTLEAVLKHL</sequence>
<proteinExistence type="predicted"/>
<dbReference type="AlphaFoldDB" id="A0A0H2QY51"/>
<reference evidence="1 2" key="1">
    <citation type="submission" date="2015-04" db="EMBL/GenBank/DDBJ databases">
        <title>Complete genome sequence of Schizopora paradoxa KUC8140, a cosmopolitan wood degrader in East Asia.</title>
        <authorList>
            <consortium name="DOE Joint Genome Institute"/>
            <person name="Min B."/>
            <person name="Park H."/>
            <person name="Jang Y."/>
            <person name="Kim J.-J."/>
            <person name="Kim K.H."/>
            <person name="Pangilinan J."/>
            <person name="Lipzen A."/>
            <person name="Riley R."/>
            <person name="Grigoriev I.V."/>
            <person name="Spatafora J.W."/>
            <person name="Choi I.-G."/>
        </authorList>
    </citation>
    <scope>NUCLEOTIDE SEQUENCE [LARGE SCALE GENOMIC DNA]</scope>
    <source>
        <strain evidence="1 2">KUC8140</strain>
    </source>
</reference>
<evidence type="ECO:0000313" key="2">
    <source>
        <dbReference type="Proteomes" id="UP000053477"/>
    </source>
</evidence>
<dbReference type="EMBL" id="KQ086600">
    <property type="protein sequence ID" value="KLO04309.1"/>
    <property type="molecule type" value="Genomic_DNA"/>
</dbReference>
<accession>A0A0H2QY51</accession>
<keyword evidence="2" id="KW-1185">Reference proteome</keyword>